<evidence type="ECO:0000313" key="4">
    <source>
        <dbReference type="EMBL" id="TCT09270.1"/>
    </source>
</evidence>
<dbReference type="PROSITE" id="PS51762">
    <property type="entry name" value="GH16_2"/>
    <property type="match status" value="1"/>
</dbReference>
<organism evidence="4 5">
    <name type="scientific">Tepidamorphus gemmatus</name>
    <dbReference type="NCBI Taxonomy" id="747076"/>
    <lineage>
        <taxon>Bacteria</taxon>
        <taxon>Pseudomonadati</taxon>
        <taxon>Pseudomonadota</taxon>
        <taxon>Alphaproteobacteria</taxon>
        <taxon>Hyphomicrobiales</taxon>
        <taxon>Tepidamorphaceae</taxon>
        <taxon>Tepidamorphus</taxon>
    </lineage>
</organism>
<dbReference type="CDD" id="cd00413">
    <property type="entry name" value="Glyco_hydrolase_16"/>
    <property type="match status" value="1"/>
</dbReference>
<keyword evidence="2" id="KW-0732">Signal</keyword>
<keyword evidence="5" id="KW-1185">Reference proteome</keyword>
<dbReference type="GO" id="GO:0004553">
    <property type="term" value="F:hydrolase activity, hydrolyzing O-glycosyl compounds"/>
    <property type="evidence" value="ECO:0007669"/>
    <property type="project" value="InterPro"/>
</dbReference>
<sequence length="244" mass="27609">MRVFPLACLAALAFLTGAMPGAQAKTLRFSGHDFVVRPAGVGGPGPNNWSARNAWVDEQGRLHLKLARRGGEWYAAEVYTRQRFGFGRYEFRIETNVDRLDRNVVLGLFHYPTSDVGPDATHEIDIEFARWGRRSGPVGNYTVWPADAALDYTTRRFRMPANAVRTTHVYHWSADKVVFTSWRGHGTDPGRTIARWRFVPRDAPARIAQQPMPLHINLWAYRGNPPSDGRDVEVIITSFSFTPE</sequence>
<reference evidence="4 5" key="1">
    <citation type="submission" date="2019-03" db="EMBL/GenBank/DDBJ databases">
        <title>Genomic Encyclopedia of Type Strains, Phase IV (KMG-IV): sequencing the most valuable type-strain genomes for metagenomic binning, comparative biology and taxonomic classification.</title>
        <authorList>
            <person name="Goeker M."/>
        </authorList>
    </citation>
    <scope>NUCLEOTIDE SEQUENCE [LARGE SCALE GENOMIC DNA]</scope>
    <source>
        <strain evidence="4 5">DSM 19345</strain>
    </source>
</reference>
<feature type="domain" description="GH16" evidence="3">
    <location>
        <begin position="12"/>
        <end position="244"/>
    </location>
</feature>
<keyword evidence="4" id="KW-0378">Hydrolase</keyword>
<accession>A0A4R3M7F7</accession>
<proteinExistence type="inferred from homology"/>
<evidence type="ECO:0000259" key="3">
    <source>
        <dbReference type="PROSITE" id="PS51762"/>
    </source>
</evidence>
<dbReference type="Proteomes" id="UP000295678">
    <property type="component" value="Unassembled WGS sequence"/>
</dbReference>
<protein>
    <submittedName>
        <fullName evidence="4">Glycosyl hydrolase family 16</fullName>
    </submittedName>
</protein>
<dbReference type="EMBL" id="SMAK01000007">
    <property type="protein sequence ID" value="TCT09270.1"/>
    <property type="molecule type" value="Genomic_DNA"/>
</dbReference>
<name>A0A4R3M7F7_9HYPH</name>
<dbReference type="OrthoDB" id="9809583at2"/>
<dbReference type="InterPro" id="IPR013320">
    <property type="entry name" value="ConA-like_dom_sf"/>
</dbReference>
<dbReference type="SUPFAM" id="SSF49899">
    <property type="entry name" value="Concanavalin A-like lectins/glucanases"/>
    <property type="match status" value="1"/>
</dbReference>
<dbReference type="AlphaFoldDB" id="A0A4R3M7F7"/>
<dbReference type="GO" id="GO:0005975">
    <property type="term" value="P:carbohydrate metabolic process"/>
    <property type="evidence" value="ECO:0007669"/>
    <property type="project" value="InterPro"/>
</dbReference>
<comment type="similarity">
    <text evidence="1">Belongs to the glycosyl hydrolase 16 family.</text>
</comment>
<dbReference type="InterPro" id="IPR000757">
    <property type="entry name" value="Beta-glucanase-like"/>
</dbReference>
<evidence type="ECO:0000256" key="1">
    <source>
        <dbReference type="ARBA" id="ARBA00006865"/>
    </source>
</evidence>
<dbReference type="RefSeq" id="WP_132806984.1">
    <property type="nucleotide sequence ID" value="NZ_SMAK01000007.1"/>
</dbReference>
<gene>
    <name evidence="4" type="ORF">EDC22_107116</name>
</gene>
<evidence type="ECO:0000313" key="5">
    <source>
        <dbReference type="Proteomes" id="UP000295678"/>
    </source>
</evidence>
<evidence type="ECO:0000256" key="2">
    <source>
        <dbReference type="SAM" id="SignalP"/>
    </source>
</evidence>
<comment type="caution">
    <text evidence="4">The sequence shown here is derived from an EMBL/GenBank/DDBJ whole genome shotgun (WGS) entry which is preliminary data.</text>
</comment>
<feature type="chain" id="PRO_5020564864" evidence="2">
    <location>
        <begin position="25"/>
        <end position="244"/>
    </location>
</feature>
<feature type="signal peptide" evidence="2">
    <location>
        <begin position="1"/>
        <end position="24"/>
    </location>
</feature>
<dbReference type="Gene3D" id="2.60.120.200">
    <property type="match status" value="1"/>
</dbReference>